<accession>A0ABT5VY78</accession>
<keyword evidence="1" id="KW-0812">Transmembrane</keyword>
<dbReference type="Proteomes" id="UP001528920">
    <property type="component" value="Unassembled WGS sequence"/>
</dbReference>
<feature type="transmembrane region" description="Helical" evidence="1">
    <location>
        <begin position="117"/>
        <end position="137"/>
    </location>
</feature>
<evidence type="ECO:0008006" key="4">
    <source>
        <dbReference type="Google" id="ProtNLM"/>
    </source>
</evidence>
<dbReference type="EMBL" id="JAKJSC010000005">
    <property type="protein sequence ID" value="MDE5419742.1"/>
    <property type="molecule type" value="Genomic_DNA"/>
</dbReference>
<evidence type="ECO:0000313" key="3">
    <source>
        <dbReference type="Proteomes" id="UP001528920"/>
    </source>
</evidence>
<sequence length="140" mass="16537">MNFKNIKYEIDKERKEKPKMRVLSYWAILSFFGVIIIKTIIRPKHLHLSDTFDFLQGTLPNLFAGSGLFVIAFVYFRALYNNENSIMKRISFAFAFSFFGLTLWELIQYFMGFPIDYFDILMTGIGNLLSIFLVYLLRIK</sequence>
<keyword evidence="1" id="KW-1133">Transmembrane helix</keyword>
<reference evidence="2 3" key="1">
    <citation type="submission" date="2022-01" db="EMBL/GenBank/DDBJ databases">
        <title>Labilibaculum sp. nov, a marine bacterium isolated from Antarctica.</title>
        <authorList>
            <person name="Dai W."/>
        </authorList>
    </citation>
    <scope>NUCLEOTIDE SEQUENCE [LARGE SCALE GENOMIC DNA]</scope>
    <source>
        <strain evidence="2 3">DW002</strain>
    </source>
</reference>
<name>A0ABT5VY78_9BACT</name>
<keyword evidence="1" id="KW-0472">Membrane</keyword>
<keyword evidence="3" id="KW-1185">Reference proteome</keyword>
<feature type="transmembrane region" description="Helical" evidence="1">
    <location>
        <begin position="92"/>
        <end position="111"/>
    </location>
</feature>
<evidence type="ECO:0000256" key="1">
    <source>
        <dbReference type="SAM" id="Phobius"/>
    </source>
</evidence>
<protein>
    <recommendedName>
        <fullName evidence="4">VanZ-like domain-containing protein</fullName>
    </recommendedName>
</protein>
<dbReference type="RefSeq" id="WP_275111071.1">
    <property type="nucleotide sequence ID" value="NZ_JAKJSC010000005.1"/>
</dbReference>
<feature type="transmembrane region" description="Helical" evidence="1">
    <location>
        <begin position="61"/>
        <end position="80"/>
    </location>
</feature>
<feature type="transmembrane region" description="Helical" evidence="1">
    <location>
        <begin position="22"/>
        <end position="41"/>
    </location>
</feature>
<proteinExistence type="predicted"/>
<gene>
    <name evidence="2" type="ORF">L3049_17245</name>
</gene>
<organism evidence="2 3">
    <name type="scientific">Paralabilibaculum antarcticum</name>
    <dbReference type="NCBI Taxonomy" id="2912572"/>
    <lineage>
        <taxon>Bacteria</taxon>
        <taxon>Pseudomonadati</taxon>
        <taxon>Bacteroidota</taxon>
        <taxon>Bacteroidia</taxon>
        <taxon>Marinilabiliales</taxon>
        <taxon>Marinifilaceae</taxon>
        <taxon>Paralabilibaculum</taxon>
    </lineage>
</organism>
<comment type="caution">
    <text evidence="2">The sequence shown here is derived from an EMBL/GenBank/DDBJ whole genome shotgun (WGS) entry which is preliminary data.</text>
</comment>
<evidence type="ECO:0000313" key="2">
    <source>
        <dbReference type="EMBL" id="MDE5419742.1"/>
    </source>
</evidence>